<evidence type="ECO:0000256" key="2">
    <source>
        <dbReference type="ARBA" id="ARBA00022553"/>
    </source>
</evidence>
<dbReference type="EMBL" id="JAGEUA010000001">
    <property type="protein sequence ID" value="KAL1022422.1"/>
    <property type="molecule type" value="Genomic_DNA"/>
</dbReference>
<keyword evidence="6" id="KW-1185">Reference proteome</keyword>
<dbReference type="PANTHER" id="PTHR16435:SF3">
    <property type="entry name" value="SPERMATOGENESIS-ASSOCIATED PROTEIN 6"/>
    <property type="match status" value="1"/>
</dbReference>
<protein>
    <recommendedName>
        <fullName evidence="4">Spermatogenesis-associated protein 6 N-terminal domain-containing protein</fullName>
    </recommendedName>
</protein>
<evidence type="ECO:0000313" key="5">
    <source>
        <dbReference type="EMBL" id="KAL1022422.1"/>
    </source>
</evidence>
<dbReference type="InterPro" id="IPR042769">
    <property type="entry name" value="SPATA6_fam"/>
</dbReference>
<evidence type="ECO:0000256" key="3">
    <source>
        <dbReference type="SAM" id="MobiDB-lite"/>
    </source>
</evidence>
<evidence type="ECO:0000259" key="4">
    <source>
        <dbReference type="Pfam" id="PF14909"/>
    </source>
</evidence>
<feature type="compositionally biased region" description="Polar residues" evidence="3">
    <location>
        <begin position="292"/>
        <end position="319"/>
    </location>
</feature>
<feature type="region of interest" description="Disordered" evidence="3">
    <location>
        <begin position="292"/>
        <end position="322"/>
    </location>
</feature>
<gene>
    <name evidence="5" type="ORF">UPYG_G00026760</name>
</gene>
<evidence type="ECO:0000256" key="1">
    <source>
        <dbReference type="ARBA" id="ARBA00006215"/>
    </source>
</evidence>
<reference evidence="5 6" key="1">
    <citation type="submission" date="2024-06" db="EMBL/GenBank/DDBJ databases">
        <authorList>
            <person name="Pan Q."/>
            <person name="Wen M."/>
            <person name="Jouanno E."/>
            <person name="Zahm M."/>
            <person name="Klopp C."/>
            <person name="Cabau C."/>
            <person name="Louis A."/>
            <person name="Berthelot C."/>
            <person name="Parey E."/>
            <person name="Roest Crollius H."/>
            <person name="Montfort J."/>
            <person name="Robinson-Rechavi M."/>
            <person name="Bouchez O."/>
            <person name="Lampietro C."/>
            <person name="Lopez Roques C."/>
            <person name="Donnadieu C."/>
            <person name="Postlethwait J."/>
            <person name="Bobe J."/>
            <person name="Verreycken H."/>
            <person name="Guiguen Y."/>
        </authorList>
    </citation>
    <scope>NUCLEOTIDE SEQUENCE [LARGE SCALE GENOMIC DNA]</scope>
    <source>
        <strain evidence="5">Up_M1</strain>
        <tissue evidence="5">Testis</tissue>
    </source>
</reference>
<accession>A0ABD0XQ00</accession>
<dbReference type="InterPro" id="IPR032732">
    <property type="entry name" value="SPATA6_N"/>
</dbReference>
<name>A0ABD0XQ00_UMBPY</name>
<dbReference type="Pfam" id="PF14909">
    <property type="entry name" value="SPATA6"/>
    <property type="match status" value="1"/>
</dbReference>
<proteinExistence type="inferred from homology"/>
<sequence>MGRLTNTNKEVTSFNMSHKGLKCTVQIDIQAITCPGVMLPNPEDVYLSVCIMGQFNNTACLPPVFPLLFHEKMTFVKRFTGVADPGYIADLLEADTTSFELIQLVPPEGNILATIEANTRDFLYPCPKMTALPRAGGPEREMLMRRSISFPGISPKVEFASTSVIEECDGRERLSQPRLAYPPCSSPSLAKKSPARRRPDLGAGGSSERQLKGQQLNWSRPSSEYRKATVSSQAHALSPYTHRRMCQLSKEATQRLSHFKLGPYRFKKETEPQVPFVVSHTLSASVIETPSRFSSTKKSLPNNTSTSFAENHSGNSSLNGRYRPVQVGPICLTTQKSPGKSSITPVRVARSALAAHSSTPALGSGSPQLSPLLSRSSLRERFHSTSSPSEEIHRRVQKILHTHAANRTLQFHKDNPSTKQGPQHSCEDNPSTKQGPQHPCEDALLGNRAFQEGMLLEDTSISLDDKHIWSIQAARYTGKPHRAVFEESLARIYKNMYKKASCT</sequence>
<comment type="similarity">
    <text evidence="1">Belongs to the SPATA6 family.</text>
</comment>
<feature type="domain" description="Spermatogenesis-associated protein 6 N-terminal" evidence="4">
    <location>
        <begin position="25"/>
        <end position="165"/>
    </location>
</feature>
<dbReference type="Proteomes" id="UP001557470">
    <property type="component" value="Unassembled WGS sequence"/>
</dbReference>
<organism evidence="5 6">
    <name type="scientific">Umbra pygmaea</name>
    <name type="common">Eastern mudminnow</name>
    <dbReference type="NCBI Taxonomy" id="75934"/>
    <lineage>
        <taxon>Eukaryota</taxon>
        <taxon>Metazoa</taxon>
        <taxon>Chordata</taxon>
        <taxon>Craniata</taxon>
        <taxon>Vertebrata</taxon>
        <taxon>Euteleostomi</taxon>
        <taxon>Actinopterygii</taxon>
        <taxon>Neopterygii</taxon>
        <taxon>Teleostei</taxon>
        <taxon>Protacanthopterygii</taxon>
        <taxon>Esociformes</taxon>
        <taxon>Umbridae</taxon>
        <taxon>Umbra</taxon>
    </lineage>
</organism>
<evidence type="ECO:0000313" key="6">
    <source>
        <dbReference type="Proteomes" id="UP001557470"/>
    </source>
</evidence>
<feature type="compositionally biased region" description="Polar residues" evidence="3">
    <location>
        <begin position="212"/>
        <end position="222"/>
    </location>
</feature>
<dbReference type="PANTHER" id="PTHR16435">
    <property type="entry name" value="SPERMATOGENESIS-ASSOCIATED PROTEIN 6 SPATA6"/>
    <property type="match status" value="1"/>
</dbReference>
<feature type="compositionally biased region" description="Polar residues" evidence="3">
    <location>
        <begin position="417"/>
        <end position="435"/>
    </location>
</feature>
<feature type="region of interest" description="Disordered" evidence="3">
    <location>
        <begin position="407"/>
        <end position="439"/>
    </location>
</feature>
<comment type="caution">
    <text evidence="5">The sequence shown here is derived from an EMBL/GenBank/DDBJ whole genome shotgun (WGS) entry which is preliminary data.</text>
</comment>
<feature type="region of interest" description="Disordered" evidence="3">
    <location>
        <begin position="176"/>
        <end position="223"/>
    </location>
</feature>
<keyword evidence="2" id="KW-0597">Phosphoprotein</keyword>
<dbReference type="AlphaFoldDB" id="A0ABD0XQ00"/>